<keyword evidence="5" id="KW-0805">Transcription regulation</keyword>
<dbReference type="InterPro" id="IPR009057">
    <property type="entry name" value="Homeodomain-like_sf"/>
</dbReference>
<evidence type="ECO:0000313" key="11">
    <source>
        <dbReference type="EMBL" id="RAV13595.1"/>
    </source>
</evidence>
<dbReference type="PANTHER" id="PTHR42713">
    <property type="entry name" value="HISTIDINE KINASE-RELATED"/>
    <property type="match status" value="1"/>
</dbReference>
<gene>
    <name evidence="11" type="ORF">DQG23_32905</name>
</gene>
<dbReference type="PROSITE" id="PS50110">
    <property type="entry name" value="RESPONSE_REGULATORY"/>
    <property type="match status" value="1"/>
</dbReference>
<dbReference type="Gene3D" id="1.10.10.60">
    <property type="entry name" value="Homeodomain-like"/>
    <property type="match status" value="2"/>
</dbReference>
<evidence type="ECO:0000256" key="4">
    <source>
        <dbReference type="ARBA" id="ARBA00023012"/>
    </source>
</evidence>
<dbReference type="GO" id="GO:0043565">
    <property type="term" value="F:sequence-specific DNA binding"/>
    <property type="evidence" value="ECO:0007669"/>
    <property type="project" value="InterPro"/>
</dbReference>
<name>A0A329M049_9BACL</name>
<evidence type="ECO:0000256" key="8">
    <source>
        <dbReference type="PROSITE-ProRule" id="PRU00169"/>
    </source>
</evidence>
<evidence type="ECO:0000256" key="5">
    <source>
        <dbReference type="ARBA" id="ARBA00023015"/>
    </source>
</evidence>
<dbReference type="InterPro" id="IPR001789">
    <property type="entry name" value="Sig_transdc_resp-reg_receiver"/>
</dbReference>
<dbReference type="EMBL" id="QMFB01000029">
    <property type="protein sequence ID" value="RAV13595.1"/>
    <property type="molecule type" value="Genomic_DNA"/>
</dbReference>
<dbReference type="SUPFAM" id="SSF46689">
    <property type="entry name" value="Homeodomain-like"/>
    <property type="match status" value="1"/>
</dbReference>
<dbReference type="SMART" id="SM00342">
    <property type="entry name" value="HTH_ARAC"/>
    <property type="match status" value="1"/>
</dbReference>
<dbReference type="PRINTS" id="PR00032">
    <property type="entry name" value="HTHARAC"/>
</dbReference>
<dbReference type="PANTHER" id="PTHR42713:SF3">
    <property type="entry name" value="TRANSCRIPTIONAL REGULATORY PROTEIN HPTR"/>
    <property type="match status" value="1"/>
</dbReference>
<keyword evidence="6" id="KW-0238">DNA-binding</keyword>
<feature type="domain" description="Response regulatory" evidence="10">
    <location>
        <begin position="3"/>
        <end position="120"/>
    </location>
</feature>
<organism evidence="11 12">
    <name type="scientific">Paenibacillus contaminans</name>
    <dbReference type="NCBI Taxonomy" id="450362"/>
    <lineage>
        <taxon>Bacteria</taxon>
        <taxon>Bacillati</taxon>
        <taxon>Bacillota</taxon>
        <taxon>Bacilli</taxon>
        <taxon>Bacillales</taxon>
        <taxon>Paenibacillaceae</taxon>
        <taxon>Paenibacillus</taxon>
    </lineage>
</organism>
<accession>A0A329M049</accession>
<evidence type="ECO:0000313" key="12">
    <source>
        <dbReference type="Proteomes" id="UP000250369"/>
    </source>
</evidence>
<evidence type="ECO:0000256" key="3">
    <source>
        <dbReference type="ARBA" id="ARBA00022553"/>
    </source>
</evidence>
<feature type="domain" description="HTH araC/xylS-type" evidence="9">
    <location>
        <begin position="355"/>
        <end position="453"/>
    </location>
</feature>
<protein>
    <recommendedName>
        <fullName evidence="13">DNA-binding response regulator</fullName>
    </recommendedName>
</protein>
<evidence type="ECO:0000259" key="9">
    <source>
        <dbReference type="PROSITE" id="PS01124"/>
    </source>
</evidence>
<keyword evidence="3 8" id="KW-0597">Phosphoprotein</keyword>
<evidence type="ECO:0000259" key="10">
    <source>
        <dbReference type="PROSITE" id="PS50110"/>
    </source>
</evidence>
<dbReference type="GO" id="GO:0003700">
    <property type="term" value="F:DNA-binding transcription factor activity"/>
    <property type="evidence" value="ECO:0007669"/>
    <property type="project" value="InterPro"/>
</dbReference>
<dbReference type="InterPro" id="IPR020449">
    <property type="entry name" value="Tscrpt_reg_AraC-type_HTH"/>
</dbReference>
<dbReference type="GO" id="GO:0005737">
    <property type="term" value="C:cytoplasm"/>
    <property type="evidence" value="ECO:0007669"/>
    <property type="project" value="UniProtKB-SubCell"/>
</dbReference>
<proteinExistence type="predicted"/>
<comment type="subcellular location">
    <subcellularLocation>
        <location evidence="1">Cytoplasm</location>
    </subcellularLocation>
</comment>
<feature type="modified residue" description="4-aspartylphosphate" evidence="8">
    <location>
        <position position="55"/>
    </location>
</feature>
<evidence type="ECO:0008006" key="13">
    <source>
        <dbReference type="Google" id="ProtNLM"/>
    </source>
</evidence>
<keyword evidence="7" id="KW-0804">Transcription</keyword>
<dbReference type="PROSITE" id="PS00041">
    <property type="entry name" value="HTH_ARAC_FAMILY_1"/>
    <property type="match status" value="1"/>
</dbReference>
<dbReference type="Pfam" id="PF12833">
    <property type="entry name" value="HTH_18"/>
    <property type="match status" value="1"/>
</dbReference>
<dbReference type="GO" id="GO:0000160">
    <property type="term" value="P:phosphorelay signal transduction system"/>
    <property type="evidence" value="ECO:0007669"/>
    <property type="project" value="UniProtKB-KW"/>
</dbReference>
<dbReference type="OrthoDB" id="1769137at2"/>
<dbReference type="PROSITE" id="PS01124">
    <property type="entry name" value="HTH_ARAC_FAMILY_2"/>
    <property type="match status" value="1"/>
</dbReference>
<dbReference type="InterPro" id="IPR018060">
    <property type="entry name" value="HTH_AraC"/>
</dbReference>
<dbReference type="SMART" id="SM00448">
    <property type="entry name" value="REC"/>
    <property type="match status" value="1"/>
</dbReference>
<keyword evidence="12" id="KW-1185">Reference proteome</keyword>
<comment type="caution">
    <text evidence="11">The sequence shown here is derived from an EMBL/GenBank/DDBJ whole genome shotgun (WGS) entry which is preliminary data.</text>
</comment>
<dbReference type="InterPro" id="IPR051552">
    <property type="entry name" value="HptR"/>
</dbReference>
<dbReference type="CDD" id="cd17536">
    <property type="entry name" value="REC_YesN-like"/>
    <property type="match status" value="1"/>
</dbReference>
<dbReference type="SUPFAM" id="SSF52172">
    <property type="entry name" value="CheY-like"/>
    <property type="match status" value="1"/>
</dbReference>
<dbReference type="Proteomes" id="UP000250369">
    <property type="component" value="Unassembled WGS sequence"/>
</dbReference>
<dbReference type="InterPro" id="IPR011006">
    <property type="entry name" value="CheY-like_superfamily"/>
</dbReference>
<dbReference type="InterPro" id="IPR018062">
    <property type="entry name" value="HTH_AraC-typ_CS"/>
</dbReference>
<dbReference type="Gene3D" id="3.40.50.2300">
    <property type="match status" value="1"/>
</dbReference>
<sequence>MLNTLIVDDEKLVRKGLISTMPWEKYGIRIIGEAGNGRAALDFMQKHDVDLLFVDLTMPTMNGFELMKEVRMQDPKTWIVVLTCHQDFDYIQEAMRAGAIDYIVKTQMDKESMDDILARIVERIRYDQGSKAASSGTQTPKTAPRRIFLLALMSANKDKESASNLLKTSVPSATPYGDRIWSIAYTDDETESSLRRFAAQSDDFVLVIVHGETHISAASIWNYLFYEYEPNRSAFELADLPAKAAGNQTRDETKRLEEHWFSFRWLYDEEQWRLAIALIEQTRPDSRLVTEMFRLSVSLWRQMFRSSGGPDPYERLPESLLSWRDTKQVLDELRSELKQRMKGSAYFVEIIVSILKSLYYLSQLDDLRVKRDLVAAKFNMSSGYFSECFKTIVGKSFGEYVREMQIEKAKRLLVETSDPIYRIADRTGYKDEKYFSKIFRERVGINPAEYRKAAERIEQAK</sequence>
<evidence type="ECO:0000256" key="6">
    <source>
        <dbReference type="ARBA" id="ARBA00023125"/>
    </source>
</evidence>
<evidence type="ECO:0000256" key="1">
    <source>
        <dbReference type="ARBA" id="ARBA00004496"/>
    </source>
</evidence>
<keyword evidence="2" id="KW-0963">Cytoplasm</keyword>
<evidence type="ECO:0000256" key="7">
    <source>
        <dbReference type="ARBA" id="ARBA00023163"/>
    </source>
</evidence>
<evidence type="ECO:0000256" key="2">
    <source>
        <dbReference type="ARBA" id="ARBA00022490"/>
    </source>
</evidence>
<dbReference type="Pfam" id="PF00072">
    <property type="entry name" value="Response_reg"/>
    <property type="match status" value="1"/>
</dbReference>
<keyword evidence="4" id="KW-0902">Two-component regulatory system</keyword>
<dbReference type="AlphaFoldDB" id="A0A329M049"/>
<dbReference type="RefSeq" id="WP_113035271.1">
    <property type="nucleotide sequence ID" value="NZ_QMFB01000029.1"/>
</dbReference>
<reference evidence="11 12" key="1">
    <citation type="journal article" date="2009" name="Int. J. Syst. Evol. Microbiol.">
        <title>Paenibacillus contaminans sp. nov., isolated from a contaminated laboratory plate.</title>
        <authorList>
            <person name="Chou J.H."/>
            <person name="Lee J.H."/>
            <person name="Lin M.C."/>
            <person name="Chang P.S."/>
            <person name="Arun A.B."/>
            <person name="Young C.C."/>
            <person name="Chen W.M."/>
        </authorList>
    </citation>
    <scope>NUCLEOTIDE SEQUENCE [LARGE SCALE GENOMIC DNA]</scope>
    <source>
        <strain evidence="11 12">CKOBP-6</strain>
    </source>
</reference>